<comment type="caution">
    <text evidence="5">The sequence shown here is derived from an EMBL/GenBank/DDBJ whole genome shotgun (WGS) entry which is preliminary data.</text>
</comment>
<keyword evidence="6" id="KW-1185">Reference proteome</keyword>
<evidence type="ECO:0000259" key="4">
    <source>
        <dbReference type="Pfam" id="PF13229"/>
    </source>
</evidence>
<dbReference type="EMBL" id="CAJVCH010204666">
    <property type="protein sequence ID" value="CAG7731022.1"/>
    <property type="molecule type" value="Genomic_DNA"/>
</dbReference>
<evidence type="ECO:0000313" key="5">
    <source>
        <dbReference type="EMBL" id="CAG7731022.1"/>
    </source>
</evidence>
<accession>A0A8J2K2U3</accession>
<sequence>LHPHNWLLESFETPQASPSEQILMSNVRCTEWDSDITKCLAEMSEDIENSCQHDNVVGIRCYDTSWAGIRIAVSADRSVMKFAVVEKAGLLDPHTNEHKPAVQLDFSHHVLSNIRVSDNTDDGLGIIYSDLFFPDAVNTIEKSEFSRNLGNGVLLRQLGITMKDCLVEHNRGAGILHDPAIRRSHQREMTGWITVGKKDKIEYLPAQWKDLWLDENEFKYIITTTDTGIDETFQIIAKDHSMVIAMQLLNPLHNESTEEVIIYDRHDIHPATPIGPELDVWSLKRDQVTFPTVSSSYGITLWFRSGAKPRGNGILLVRAIRAPENRYSRSRVLEGPLPRLQIQDSKIRYNGRGIGAIHYNRYENEEGDLYLRKANESIEVLRCELSFNEGEAIHVYTPHREIYSSNISEITFMINSSMIYENSRVIVQYSKDLRSSNNLYHWVLRDNIIERNKEGGFQVSLPYVWQYNENHTHSIHFENITFRGNENFETLVSGHFSKVTVVLSSF</sequence>
<feature type="non-terminal residue" evidence="5">
    <location>
        <position position="506"/>
    </location>
</feature>
<evidence type="ECO:0000256" key="3">
    <source>
        <dbReference type="ARBA" id="ARBA00023180"/>
    </source>
</evidence>
<protein>
    <recommendedName>
        <fullName evidence="4">Right handed beta helix domain-containing protein</fullName>
    </recommendedName>
</protein>
<evidence type="ECO:0000256" key="1">
    <source>
        <dbReference type="ARBA" id="ARBA00022729"/>
    </source>
</evidence>
<evidence type="ECO:0000313" key="6">
    <source>
        <dbReference type="Proteomes" id="UP000708208"/>
    </source>
</evidence>
<keyword evidence="3" id="KW-0325">Glycoprotein</keyword>
<dbReference type="GO" id="GO:0016020">
    <property type="term" value="C:membrane"/>
    <property type="evidence" value="ECO:0007669"/>
    <property type="project" value="TreeGrafter"/>
</dbReference>
<feature type="domain" description="Right handed beta helix" evidence="4">
    <location>
        <begin position="107"/>
        <end position="175"/>
    </location>
</feature>
<proteinExistence type="predicted"/>
<reference evidence="5" key="1">
    <citation type="submission" date="2021-06" db="EMBL/GenBank/DDBJ databases">
        <authorList>
            <person name="Hodson N. C."/>
            <person name="Mongue J. A."/>
            <person name="Jaron S. K."/>
        </authorList>
    </citation>
    <scope>NUCLEOTIDE SEQUENCE</scope>
</reference>
<evidence type="ECO:0000256" key="2">
    <source>
        <dbReference type="ARBA" id="ARBA00022737"/>
    </source>
</evidence>
<gene>
    <name evidence="5" type="ORF">AFUS01_LOCUS19632</name>
</gene>
<dbReference type="PANTHER" id="PTHR47653">
    <property type="entry name" value="PROTEIN BARK BEETLE"/>
    <property type="match status" value="1"/>
</dbReference>
<keyword evidence="2" id="KW-0677">Repeat</keyword>
<organism evidence="5 6">
    <name type="scientific">Allacma fusca</name>
    <dbReference type="NCBI Taxonomy" id="39272"/>
    <lineage>
        <taxon>Eukaryota</taxon>
        <taxon>Metazoa</taxon>
        <taxon>Ecdysozoa</taxon>
        <taxon>Arthropoda</taxon>
        <taxon>Hexapoda</taxon>
        <taxon>Collembola</taxon>
        <taxon>Symphypleona</taxon>
        <taxon>Sminthuridae</taxon>
        <taxon>Allacma</taxon>
    </lineage>
</organism>
<dbReference type="InterPro" id="IPR006626">
    <property type="entry name" value="PbH1"/>
</dbReference>
<dbReference type="AlphaFoldDB" id="A0A8J2K2U3"/>
<dbReference type="Pfam" id="PF13229">
    <property type="entry name" value="Beta_helix"/>
    <property type="match status" value="1"/>
</dbReference>
<keyword evidence="1" id="KW-0732">Signal</keyword>
<feature type="non-terminal residue" evidence="5">
    <location>
        <position position="1"/>
    </location>
</feature>
<dbReference type="OrthoDB" id="536948at2759"/>
<dbReference type="PANTHER" id="PTHR47653:SF1">
    <property type="entry name" value="DELETED IN MALIGNANT BRAIN TUMORS 1 PROTEIN"/>
    <property type="match status" value="1"/>
</dbReference>
<dbReference type="Proteomes" id="UP000708208">
    <property type="component" value="Unassembled WGS sequence"/>
</dbReference>
<name>A0A8J2K2U3_9HEXA</name>
<dbReference type="InterPro" id="IPR053243">
    <property type="entry name" value="SJ_maturation_regulator"/>
</dbReference>
<dbReference type="GO" id="GO:0045217">
    <property type="term" value="P:cell-cell junction maintenance"/>
    <property type="evidence" value="ECO:0007669"/>
    <property type="project" value="TreeGrafter"/>
</dbReference>
<dbReference type="SMART" id="SM00710">
    <property type="entry name" value="PbH1"/>
    <property type="match status" value="6"/>
</dbReference>
<dbReference type="InterPro" id="IPR039448">
    <property type="entry name" value="Beta_helix"/>
</dbReference>